<name>A0A1F6ET61_9BACT</name>
<accession>A0A1F6ET61</accession>
<dbReference type="STRING" id="1798515.A3B35_00440"/>
<dbReference type="EMBL" id="MFMC01000037">
    <property type="protein sequence ID" value="OGG76819.1"/>
    <property type="molecule type" value="Genomic_DNA"/>
</dbReference>
<evidence type="ECO:0000313" key="1">
    <source>
        <dbReference type="EMBL" id="OGG76819.1"/>
    </source>
</evidence>
<proteinExistence type="predicted"/>
<reference evidence="1 2" key="1">
    <citation type="journal article" date="2016" name="Nat. Commun.">
        <title>Thousands of microbial genomes shed light on interconnected biogeochemical processes in an aquifer system.</title>
        <authorList>
            <person name="Anantharaman K."/>
            <person name="Brown C.T."/>
            <person name="Hug L.A."/>
            <person name="Sharon I."/>
            <person name="Castelle C.J."/>
            <person name="Probst A.J."/>
            <person name="Thomas B.C."/>
            <person name="Singh A."/>
            <person name="Wilkins M.J."/>
            <person name="Karaoz U."/>
            <person name="Brodie E.L."/>
            <person name="Williams K.H."/>
            <person name="Hubbard S.S."/>
            <person name="Banfield J.F."/>
        </authorList>
    </citation>
    <scope>NUCLEOTIDE SEQUENCE [LARGE SCALE GENOMIC DNA]</scope>
</reference>
<sequence length="128" mass="15054">MTNKKRDWKRIKGFRDPLPRVPVIYRGAYEDDAGNVVAECLVVHGKRKFCFWCSQPLQEATVWKKVHGMLVDDRVFPELPRGFEKLRPLRQPGKTVSHQAKRTAFAVLREVRSKEHFRRTHPSLFPED</sequence>
<dbReference type="Proteomes" id="UP000177215">
    <property type="component" value="Unassembled WGS sequence"/>
</dbReference>
<gene>
    <name evidence="1" type="ORF">A3B35_00440</name>
</gene>
<comment type="caution">
    <text evidence="1">The sequence shown here is derived from an EMBL/GenBank/DDBJ whole genome shotgun (WGS) entry which is preliminary data.</text>
</comment>
<protein>
    <submittedName>
        <fullName evidence="1">Uncharacterized protein</fullName>
    </submittedName>
</protein>
<evidence type="ECO:0000313" key="2">
    <source>
        <dbReference type="Proteomes" id="UP000177215"/>
    </source>
</evidence>
<dbReference type="AlphaFoldDB" id="A0A1F6ET61"/>
<organism evidence="1 2">
    <name type="scientific">Candidatus Kaiserbacteria bacterium RIFCSPLOWO2_01_FULL_54_24</name>
    <dbReference type="NCBI Taxonomy" id="1798515"/>
    <lineage>
        <taxon>Bacteria</taxon>
        <taxon>Candidatus Kaiseribacteriota</taxon>
    </lineage>
</organism>